<dbReference type="EMBL" id="CAJNYV010005671">
    <property type="protein sequence ID" value="CAF3772476.1"/>
    <property type="molecule type" value="Genomic_DNA"/>
</dbReference>
<reference evidence="5" key="1">
    <citation type="submission" date="2021-02" db="EMBL/GenBank/DDBJ databases">
        <authorList>
            <person name="Nowell W R."/>
        </authorList>
    </citation>
    <scope>NUCLEOTIDE SEQUENCE</scope>
</reference>
<dbReference type="GO" id="GO:0016757">
    <property type="term" value="F:glycosyltransferase activity"/>
    <property type="evidence" value="ECO:0007669"/>
    <property type="project" value="UniProtKB-KW"/>
</dbReference>
<dbReference type="Pfam" id="PF00534">
    <property type="entry name" value="Glycos_transf_1"/>
    <property type="match status" value="1"/>
</dbReference>
<organism evidence="5 6">
    <name type="scientific">Rotaria socialis</name>
    <dbReference type="NCBI Taxonomy" id="392032"/>
    <lineage>
        <taxon>Eukaryota</taxon>
        <taxon>Metazoa</taxon>
        <taxon>Spiralia</taxon>
        <taxon>Gnathifera</taxon>
        <taxon>Rotifera</taxon>
        <taxon>Eurotatoria</taxon>
        <taxon>Bdelloidea</taxon>
        <taxon>Philodinida</taxon>
        <taxon>Philodinidae</taxon>
        <taxon>Rotaria</taxon>
    </lineage>
</organism>
<keyword evidence="1" id="KW-0328">Glycosyltransferase</keyword>
<sequence>MHILIVSNTKIPVLKYGGIERIIWWLGKEYVQRGHKVTYLVETGSTCPFANVKFIDHSIPFCDQIPENIDIVHYNTVHDDDTKTPFIRTEHGNASDLNRLYHPNTVFVSQNQAQRFGATAFVHNGLDFDDYEKPNFNIKRNYVHFLADAAWKVKNVKGAIKIARKAHEKLAVLGGVRFNFNMGIRITLDTHVKFYGKVGGSEKMQLLNGSKALLFPVLWHEPFGIAITESMYYGCPVLGTPYGSLPELVNNEVGFLSTSYNELANALKNIQQFNNKHCHDYVVANFSAKKMADEYLAMYEKVLNEEQLNSKPPQLLEVAPKYLEMMDAILNTNSKISKIILQPKSKLNFYSTEQLLDELAEHWSKLKKISKYTDIELHKTSSLITSRIKFISVQLIPRNIFITSEILTSDVDIDDTEFVALTEHIQGKLWTGDKELIKGLKKKNWQKVITTEDLYKLI</sequence>
<protein>
    <recommendedName>
        <fullName evidence="7">Glycosyltransferase</fullName>
    </recommendedName>
</protein>
<evidence type="ECO:0000256" key="1">
    <source>
        <dbReference type="ARBA" id="ARBA00022676"/>
    </source>
</evidence>
<evidence type="ECO:0000259" key="2">
    <source>
        <dbReference type="Pfam" id="PF00534"/>
    </source>
</evidence>
<dbReference type="InterPro" id="IPR002716">
    <property type="entry name" value="PIN_dom"/>
</dbReference>
<dbReference type="Gene3D" id="3.40.50.2000">
    <property type="entry name" value="Glycogen Phosphorylase B"/>
    <property type="match status" value="2"/>
</dbReference>
<comment type="caution">
    <text evidence="5">The sequence shown here is derived from an EMBL/GenBank/DDBJ whole genome shotgun (WGS) entry which is preliminary data.</text>
</comment>
<evidence type="ECO:0000313" key="5">
    <source>
        <dbReference type="EMBL" id="CAF4780313.1"/>
    </source>
</evidence>
<dbReference type="AlphaFoldDB" id="A0A821N5C5"/>
<dbReference type="EMBL" id="CAJOBS010001976">
    <property type="protein sequence ID" value="CAF4780313.1"/>
    <property type="molecule type" value="Genomic_DNA"/>
</dbReference>
<accession>A0A821N5C5</accession>
<dbReference type="PANTHER" id="PTHR12526:SF595">
    <property type="entry name" value="BLL5217 PROTEIN"/>
    <property type="match status" value="1"/>
</dbReference>
<dbReference type="InterPro" id="IPR001296">
    <property type="entry name" value="Glyco_trans_1"/>
</dbReference>
<dbReference type="PANTHER" id="PTHR12526">
    <property type="entry name" value="GLYCOSYLTRANSFERASE"/>
    <property type="match status" value="1"/>
</dbReference>
<name>A0A821N5C5_9BILA</name>
<feature type="domain" description="Glycosyl transferase family 1" evidence="2">
    <location>
        <begin position="133"/>
        <end position="270"/>
    </location>
</feature>
<evidence type="ECO:0000313" key="4">
    <source>
        <dbReference type="EMBL" id="CAF3772476.1"/>
    </source>
</evidence>
<evidence type="ECO:0008006" key="7">
    <source>
        <dbReference type="Google" id="ProtNLM"/>
    </source>
</evidence>
<proteinExistence type="predicted"/>
<gene>
    <name evidence="4" type="ORF">KIK155_LOCUS30902</name>
    <name evidence="5" type="ORF">TOA249_LOCUS22115</name>
</gene>
<evidence type="ECO:0000313" key="6">
    <source>
        <dbReference type="Proteomes" id="UP000663838"/>
    </source>
</evidence>
<dbReference type="Proteomes" id="UP000663865">
    <property type="component" value="Unassembled WGS sequence"/>
</dbReference>
<dbReference type="SUPFAM" id="SSF53756">
    <property type="entry name" value="UDP-Glycosyltransferase/glycogen phosphorylase"/>
    <property type="match status" value="1"/>
</dbReference>
<dbReference type="Proteomes" id="UP000663838">
    <property type="component" value="Unassembled WGS sequence"/>
</dbReference>
<feature type="domain" description="PIN" evidence="3">
    <location>
        <begin position="328"/>
        <end position="448"/>
    </location>
</feature>
<evidence type="ECO:0000259" key="3">
    <source>
        <dbReference type="Pfam" id="PF10130"/>
    </source>
</evidence>
<dbReference type="Pfam" id="PF10130">
    <property type="entry name" value="PIN_2"/>
    <property type="match status" value="1"/>
</dbReference>
<keyword evidence="1" id="KW-0808">Transferase</keyword>